<organism evidence="2">
    <name type="scientific">marine sediment metagenome</name>
    <dbReference type="NCBI Taxonomy" id="412755"/>
    <lineage>
        <taxon>unclassified sequences</taxon>
        <taxon>metagenomes</taxon>
        <taxon>ecological metagenomes</taxon>
    </lineage>
</organism>
<dbReference type="PROSITE" id="PS51740">
    <property type="entry name" value="SPOVT_ABRB"/>
    <property type="match status" value="1"/>
</dbReference>
<dbReference type="GO" id="GO:0003677">
    <property type="term" value="F:DNA binding"/>
    <property type="evidence" value="ECO:0007669"/>
    <property type="project" value="InterPro"/>
</dbReference>
<dbReference type="Gene3D" id="2.10.260.10">
    <property type="match status" value="1"/>
</dbReference>
<dbReference type="InterPro" id="IPR052975">
    <property type="entry name" value="Repressor-like_regulatory"/>
</dbReference>
<dbReference type="NCBIfam" id="TIGR01439">
    <property type="entry name" value="lp_hng_hel_AbrB"/>
    <property type="match status" value="1"/>
</dbReference>
<gene>
    <name evidence="2" type="ORF">S12H4_12953</name>
</gene>
<accession>X1U3K6</accession>
<dbReference type="Pfam" id="PF04014">
    <property type="entry name" value="MazE_antitoxin"/>
    <property type="match status" value="1"/>
</dbReference>
<dbReference type="PANTHER" id="PTHR34860:SF6">
    <property type="entry name" value="REPRESSOR-LIKE PROTEIN SSO7C3"/>
    <property type="match status" value="1"/>
</dbReference>
<dbReference type="SMART" id="SM00966">
    <property type="entry name" value="SpoVT_AbrB"/>
    <property type="match status" value="1"/>
</dbReference>
<dbReference type="SUPFAM" id="SSF89447">
    <property type="entry name" value="AbrB/MazE/MraZ-like"/>
    <property type="match status" value="1"/>
</dbReference>
<dbReference type="PANTHER" id="PTHR34860">
    <property type="entry name" value="REPRESSOR-LIKE PROTEIN SSO7C3"/>
    <property type="match status" value="1"/>
</dbReference>
<protein>
    <recommendedName>
        <fullName evidence="1">SpoVT-AbrB domain-containing protein</fullName>
    </recommendedName>
</protein>
<comment type="caution">
    <text evidence="2">The sequence shown here is derived from an EMBL/GenBank/DDBJ whole genome shotgun (WGS) entry which is preliminary data.</text>
</comment>
<feature type="domain" description="SpoVT-AbrB" evidence="1">
    <location>
        <begin position="2"/>
        <end position="47"/>
    </location>
</feature>
<evidence type="ECO:0000313" key="2">
    <source>
        <dbReference type="EMBL" id="GAI86889.1"/>
    </source>
</evidence>
<name>X1U3K6_9ZZZZ</name>
<dbReference type="InterPro" id="IPR007159">
    <property type="entry name" value="SpoVT-AbrB_dom"/>
</dbReference>
<proteinExistence type="predicted"/>
<dbReference type="EMBL" id="BARW01006177">
    <property type="protein sequence ID" value="GAI86889.1"/>
    <property type="molecule type" value="Genomic_DNA"/>
</dbReference>
<dbReference type="AlphaFoldDB" id="X1U3K6"/>
<sequence length="95" mass="10684">MPTYSKVTRHGQITLPALVRRSLGIEEGDLVEIEVIDEKVVLVPKRLVDKSQTFFWTKKWQEGEKEADGDIKAGRVKVFSSAEELAKDLEGVAKD</sequence>
<dbReference type="InterPro" id="IPR037914">
    <property type="entry name" value="SpoVT-AbrB_sf"/>
</dbReference>
<reference evidence="2" key="1">
    <citation type="journal article" date="2014" name="Front. Microbiol.">
        <title>High frequency of phylogenetically diverse reductive dehalogenase-homologous genes in deep subseafloor sedimentary metagenomes.</title>
        <authorList>
            <person name="Kawai M."/>
            <person name="Futagami T."/>
            <person name="Toyoda A."/>
            <person name="Takaki Y."/>
            <person name="Nishi S."/>
            <person name="Hori S."/>
            <person name="Arai W."/>
            <person name="Tsubouchi T."/>
            <person name="Morono Y."/>
            <person name="Uchiyama I."/>
            <person name="Ito T."/>
            <person name="Fujiyama A."/>
            <person name="Inagaki F."/>
            <person name="Takami H."/>
        </authorList>
    </citation>
    <scope>NUCLEOTIDE SEQUENCE</scope>
    <source>
        <strain evidence="2">Expedition CK06-06</strain>
    </source>
</reference>
<evidence type="ECO:0000259" key="1">
    <source>
        <dbReference type="PROSITE" id="PS51740"/>
    </source>
</evidence>